<dbReference type="EMBL" id="BMOO01000005">
    <property type="protein sequence ID" value="GGM73284.1"/>
    <property type="molecule type" value="Genomic_DNA"/>
</dbReference>
<evidence type="ECO:0008006" key="5">
    <source>
        <dbReference type="Google" id="ProtNLM"/>
    </source>
</evidence>
<keyword evidence="1" id="KW-0812">Transmembrane</keyword>
<dbReference type="Proteomes" id="UP000765891">
    <property type="component" value="Unassembled WGS sequence"/>
</dbReference>
<reference evidence="2" key="1">
    <citation type="journal article" date="2014" name="Int. J. Syst. Evol. Microbiol.">
        <title>Complete genome sequence of Corynebacterium casei LMG S-19264T (=DSM 44701T), isolated from a smear-ripened cheese.</title>
        <authorList>
            <consortium name="US DOE Joint Genome Institute (JGI-PGF)"/>
            <person name="Walter F."/>
            <person name="Albersmeier A."/>
            <person name="Kalinowski J."/>
            <person name="Ruckert C."/>
        </authorList>
    </citation>
    <scope>NUCLEOTIDE SEQUENCE</scope>
    <source>
        <strain evidence="2">JCM 16108</strain>
    </source>
</reference>
<keyword evidence="1" id="KW-1133">Transmembrane helix</keyword>
<accession>A0A830G318</accession>
<keyword evidence="1" id="KW-0472">Membrane</keyword>
<dbReference type="InterPro" id="IPR043826">
    <property type="entry name" value="DUF5803"/>
</dbReference>
<name>A0A830G318_9EURY</name>
<dbReference type="Pfam" id="PF19119">
    <property type="entry name" value="DUF5803"/>
    <property type="match status" value="1"/>
</dbReference>
<dbReference type="PROSITE" id="PS51257">
    <property type="entry name" value="PROKAR_LIPOPROTEIN"/>
    <property type="match status" value="1"/>
</dbReference>
<dbReference type="Proteomes" id="UP000614609">
    <property type="component" value="Unassembled WGS sequence"/>
</dbReference>
<feature type="transmembrane region" description="Helical" evidence="1">
    <location>
        <begin position="203"/>
        <end position="226"/>
    </location>
</feature>
<organism evidence="2 4">
    <name type="scientific">Halarchaeum rubridurum</name>
    <dbReference type="NCBI Taxonomy" id="489911"/>
    <lineage>
        <taxon>Archaea</taxon>
        <taxon>Methanobacteriati</taxon>
        <taxon>Methanobacteriota</taxon>
        <taxon>Stenosarchaea group</taxon>
        <taxon>Halobacteria</taxon>
        <taxon>Halobacteriales</taxon>
        <taxon>Halobacteriaceae</taxon>
    </lineage>
</organism>
<protein>
    <recommendedName>
        <fullName evidence="5">Lipoprotein</fullName>
    </recommendedName>
</protein>
<dbReference type="AlphaFoldDB" id="A0A830G318"/>
<dbReference type="OrthoDB" id="312630at2157"/>
<reference evidence="3" key="3">
    <citation type="submission" date="2021-03" db="EMBL/GenBank/DDBJ databases">
        <title>Genomic Encyclopedia of Type Strains, Phase IV (KMG-IV): sequencing the most valuable type-strain genomes for metagenomic binning, comparative biology and taxonomic classification.</title>
        <authorList>
            <person name="Goeker M."/>
        </authorList>
    </citation>
    <scope>NUCLEOTIDE SEQUENCE</scope>
    <source>
        <strain evidence="3">DSM 22443</strain>
    </source>
</reference>
<evidence type="ECO:0000313" key="2">
    <source>
        <dbReference type="EMBL" id="GGM73284.1"/>
    </source>
</evidence>
<sequence>MRRRWLLLLAAVGLLAVSAGCLGTSTVSDQQLNQNATYQWNATEAQNVSAVVNATGGQYTAVLNVTGTNRSAMRFSQTSQFTGERPIPIRAIQFRYPNGTVVNATAIEVSQSRDAVTVTPPGERGQFAYTAPMGDRSLDVPVVLPGRSHEVLLPAGMRVRVPVFGSVSPGGYERTVVDDRVHVRWGSVDAESLSLQFFLMRDVYLFAGLLALGGLVAIGGIVYYRLQIRRLERERAESGLDVRDEN</sequence>
<reference evidence="2" key="2">
    <citation type="submission" date="2020-09" db="EMBL/GenBank/DDBJ databases">
        <authorList>
            <person name="Sun Q."/>
            <person name="Ohkuma M."/>
        </authorList>
    </citation>
    <scope>NUCLEOTIDE SEQUENCE</scope>
    <source>
        <strain evidence="2">JCM 16108</strain>
    </source>
</reference>
<gene>
    <name evidence="2" type="ORF">GCM10009017_24020</name>
    <name evidence="3" type="ORF">J2752_002476</name>
</gene>
<keyword evidence="4" id="KW-1185">Reference proteome</keyword>
<dbReference type="EMBL" id="JAGGKO010000004">
    <property type="protein sequence ID" value="MBP1955553.1"/>
    <property type="molecule type" value="Genomic_DNA"/>
</dbReference>
<evidence type="ECO:0000256" key="1">
    <source>
        <dbReference type="SAM" id="Phobius"/>
    </source>
</evidence>
<dbReference type="RefSeq" id="WP_188872856.1">
    <property type="nucleotide sequence ID" value="NZ_BMOO01000005.1"/>
</dbReference>
<comment type="caution">
    <text evidence="2">The sequence shown here is derived from an EMBL/GenBank/DDBJ whole genome shotgun (WGS) entry which is preliminary data.</text>
</comment>
<evidence type="ECO:0000313" key="4">
    <source>
        <dbReference type="Proteomes" id="UP000614609"/>
    </source>
</evidence>
<proteinExistence type="predicted"/>
<evidence type="ECO:0000313" key="3">
    <source>
        <dbReference type="EMBL" id="MBP1955553.1"/>
    </source>
</evidence>